<dbReference type="Proteomes" id="UP000228921">
    <property type="component" value="Unassembled WGS sequence"/>
</dbReference>
<dbReference type="AlphaFoldDB" id="A0A2M8P346"/>
<evidence type="ECO:0000259" key="3">
    <source>
        <dbReference type="Pfam" id="PF06155"/>
    </source>
</evidence>
<dbReference type="Gene3D" id="3.30.2020.30">
    <property type="match status" value="1"/>
</dbReference>
<accession>A0A2M8P346</accession>
<comment type="caution">
    <text evidence="4">The sequence shown here is derived from an EMBL/GenBank/DDBJ whole genome shotgun (WGS) entry which is preliminary data.</text>
</comment>
<reference evidence="4 5" key="1">
    <citation type="submission" date="2017-11" db="EMBL/GenBank/DDBJ databases">
        <title>Evolution of Phototrophy in the Chloroflexi Phylum Driven by Horizontal Gene Transfer.</title>
        <authorList>
            <person name="Ward L.M."/>
            <person name="Hemp J."/>
            <person name="Shih P.M."/>
            <person name="Mcglynn S.E."/>
            <person name="Fischer W."/>
        </authorList>
    </citation>
    <scope>NUCLEOTIDE SEQUENCE [LARGE SCALE GENOMIC DNA]</scope>
    <source>
        <strain evidence="4">CP2_2F</strain>
    </source>
</reference>
<dbReference type="GO" id="GO:0046872">
    <property type="term" value="F:metal ion binding"/>
    <property type="evidence" value="ECO:0007669"/>
    <property type="project" value="UniProtKB-KW"/>
</dbReference>
<organism evidence="4 5">
    <name type="scientific">Candidatus Thermofonsia Clade 1 bacterium</name>
    <dbReference type="NCBI Taxonomy" id="2364210"/>
    <lineage>
        <taxon>Bacteria</taxon>
        <taxon>Bacillati</taxon>
        <taxon>Chloroflexota</taxon>
        <taxon>Candidatus Thermofontia</taxon>
        <taxon>Candidatus Thermofonsia Clade 1</taxon>
    </lineage>
</organism>
<evidence type="ECO:0000313" key="5">
    <source>
        <dbReference type="Proteomes" id="UP000228921"/>
    </source>
</evidence>
<keyword evidence="2" id="KW-0408">Iron</keyword>
<gene>
    <name evidence="4" type="ORF">CUN51_02905</name>
</gene>
<feature type="domain" description="Gamma-butyrobetaine hydroxylase-like N-terminal" evidence="3">
    <location>
        <begin position="7"/>
        <end position="99"/>
    </location>
</feature>
<dbReference type="InterPro" id="IPR010376">
    <property type="entry name" value="GBBH-like_N"/>
</dbReference>
<dbReference type="PANTHER" id="PTHR35303">
    <property type="entry name" value="OS02G0197800 PROTEIN"/>
    <property type="match status" value="1"/>
</dbReference>
<sequence>MPRPLGITLDKPNAVLIIQWADGAVCRYPLSHLREACPCVECRGGHHNMGRQSDPDHILVLKPARSYGIVRIELVGNYALQPFWDDNHHTGIYTWEYLRRLCPPPQPADSTAQTSAESQ</sequence>
<keyword evidence="1" id="KW-0479">Metal-binding</keyword>
<dbReference type="Pfam" id="PF06155">
    <property type="entry name" value="GBBH-like_N"/>
    <property type="match status" value="1"/>
</dbReference>
<evidence type="ECO:0000313" key="4">
    <source>
        <dbReference type="EMBL" id="PJF31972.1"/>
    </source>
</evidence>
<name>A0A2M8P346_9CHLR</name>
<dbReference type="EMBL" id="PGTK01000002">
    <property type="protein sequence ID" value="PJF31972.1"/>
    <property type="molecule type" value="Genomic_DNA"/>
</dbReference>
<dbReference type="InterPro" id="IPR038492">
    <property type="entry name" value="GBBH-like_N_sf"/>
</dbReference>
<protein>
    <recommendedName>
        <fullName evidence="3">Gamma-butyrobetaine hydroxylase-like N-terminal domain-containing protein</fullName>
    </recommendedName>
</protein>
<proteinExistence type="predicted"/>
<evidence type="ECO:0000256" key="2">
    <source>
        <dbReference type="ARBA" id="ARBA00023004"/>
    </source>
</evidence>
<evidence type="ECO:0000256" key="1">
    <source>
        <dbReference type="ARBA" id="ARBA00022723"/>
    </source>
</evidence>